<dbReference type="SMART" id="SM00239">
    <property type="entry name" value="C2"/>
    <property type="match status" value="1"/>
</dbReference>
<dbReference type="VEuPathDB" id="CryptoDB:Vbra_17852"/>
<reference evidence="6 7" key="1">
    <citation type="submission" date="2014-11" db="EMBL/GenBank/DDBJ databases">
        <authorList>
            <person name="Zhu J."/>
            <person name="Qi W."/>
            <person name="Song R."/>
        </authorList>
    </citation>
    <scope>NUCLEOTIDE SEQUENCE [LARGE SCALE GENOMIC DNA]</scope>
</reference>
<dbReference type="EMBL" id="CDMY01000677">
    <property type="protein sequence ID" value="CEM29601.1"/>
    <property type="molecule type" value="Genomic_DNA"/>
</dbReference>
<evidence type="ECO:0000256" key="4">
    <source>
        <dbReference type="SAM" id="Phobius"/>
    </source>
</evidence>
<keyword evidence="3" id="KW-0175">Coiled coil</keyword>
<keyword evidence="7" id="KW-1185">Reference proteome</keyword>
<keyword evidence="4" id="KW-0812">Transmembrane</keyword>
<dbReference type="STRING" id="1169540.A0A0G4GIA5"/>
<dbReference type="PANTHER" id="PTHR45911:SF4">
    <property type="entry name" value="MULTIPLE C2 AND TRANSMEMBRANE DOMAIN-CONTAINING PROTEIN"/>
    <property type="match status" value="1"/>
</dbReference>
<proteinExistence type="predicted"/>
<dbReference type="Gene3D" id="2.60.40.150">
    <property type="entry name" value="C2 domain"/>
    <property type="match status" value="1"/>
</dbReference>
<dbReference type="OrthoDB" id="70770at2759"/>
<dbReference type="InterPro" id="IPR000008">
    <property type="entry name" value="C2_dom"/>
</dbReference>
<organism evidence="6 7">
    <name type="scientific">Vitrella brassicaformis (strain CCMP3155)</name>
    <dbReference type="NCBI Taxonomy" id="1169540"/>
    <lineage>
        <taxon>Eukaryota</taxon>
        <taxon>Sar</taxon>
        <taxon>Alveolata</taxon>
        <taxon>Colpodellida</taxon>
        <taxon>Vitrellaceae</taxon>
        <taxon>Vitrella</taxon>
    </lineage>
</organism>
<dbReference type="Pfam" id="PF00168">
    <property type="entry name" value="C2"/>
    <property type="match status" value="1"/>
</dbReference>
<accession>A0A0G4GIA5</accession>
<dbReference type="InterPro" id="IPR035892">
    <property type="entry name" value="C2_domain_sf"/>
</dbReference>
<feature type="transmembrane region" description="Helical" evidence="4">
    <location>
        <begin position="649"/>
        <end position="668"/>
    </location>
</feature>
<evidence type="ECO:0000313" key="6">
    <source>
        <dbReference type="EMBL" id="CEM29601.1"/>
    </source>
</evidence>
<keyword evidence="4" id="KW-0472">Membrane</keyword>
<dbReference type="CDD" id="cd00030">
    <property type="entry name" value="C2"/>
    <property type="match status" value="1"/>
</dbReference>
<keyword evidence="2" id="KW-0106">Calcium</keyword>
<dbReference type="PANTHER" id="PTHR45911">
    <property type="entry name" value="C2 DOMAIN-CONTAINING PROTEIN"/>
    <property type="match status" value="1"/>
</dbReference>
<dbReference type="GO" id="GO:0005509">
    <property type="term" value="F:calcium ion binding"/>
    <property type="evidence" value="ECO:0007669"/>
    <property type="project" value="TreeGrafter"/>
</dbReference>
<keyword evidence="1" id="KW-0479">Metal-binding</keyword>
<evidence type="ECO:0000259" key="5">
    <source>
        <dbReference type="PROSITE" id="PS50004"/>
    </source>
</evidence>
<feature type="coiled-coil region" evidence="3">
    <location>
        <begin position="582"/>
        <end position="611"/>
    </location>
</feature>
<evidence type="ECO:0000256" key="2">
    <source>
        <dbReference type="ARBA" id="ARBA00022837"/>
    </source>
</evidence>
<dbReference type="GO" id="GO:0016020">
    <property type="term" value="C:membrane"/>
    <property type="evidence" value="ECO:0007669"/>
    <property type="project" value="TreeGrafter"/>
</dbReference>
<evidence type="ECO:0000256" key="3">
    <source>
        <dbReference type="SAM" id="Coils"/>
    </source>
</evidence>
<feature type="domain" description="C2" evidence="5">
    <location>
        <begin position="172"/>
        <end position="289"/>
    </location>
</feature>
<name>A0A0G4GIA5_VITBC</name>
<dbReference type="PROSITE" id="PS50004">
    <property type="entry name" value="C2"/>
    <property type="match status" value="1"/>
</dbReference>
<dbReference type="Proteomes" id="UP000041254">
    <property type="component" value="Unassembled WGS sequence"/>
</dbReference>
<dbReference type="InParanoid" id="A0A0G4GIA5"/>
<evidence type="ECO:0000256" key="1">
    <source>
        <dbReference type="ARBA" id="ARBA00022723"/>
    </source>
</evidence>
<dbReference type="SUPFAM" id="SSF49562">
    <property type="entry name" value="C2 domain (Calcium/lipid-binding domain, CaLB)"/>
    <property type="match status" value="1"/>
</dbReference>
<keyword evidence="4" id="KW-1133">Transmembrane helix</keyword>
<evidence type="ECO:0000313" key="7">
    <source>
        <dbReference type="Proteomes" id="UP000041254"/>
    </source>
</evidence>
<sequence length="843" mass="96792">MASQTGAKALPESAPANKKEIGKGVSFGDLGLPVPPVSISLDKIDRELNGLLKENRKDAERTQRRAQKAREYLIGGDASAIKRGTAYMSGTMGYSEYLVEVFPGILRWTYPGGSPSELVLSESSVYMDMEQTPSGGYWQWKVFSTVHILTFASKSKGEAEDWCESFVKGANWRYHPMLKDPAVRLKGILVLEIHSACDLMASDFMGASDPYVTVYMPGPVVWRGRTIYQTLDPVWKETVTLPVVHDDPDDEIRLVVRDEDELSAHDFLGQTVLTLSSFENQVEYIMELELYPENYTPDGKMAEGILRVRMLYFTHPLGKFWPVDPLPLPDDATLDINIFKLQIRRITHMLEGVQLLCGILNDILNFENPTVSWSVWLFLSFWLLAFPSLTFAIALGLAPFGLLNCHPAYKDVFGWLIGEEINLPTLNKWREHNKKVLLERKATMRIEYEGQRTEEDLTVKDGEVFSFSEKRKYTKRVHENERQAFMGTYSPANLRSTERGKWSTPDGTTRPVPLTVEDGIEYDWELELHPGVDIEGWCYAYDWDSASWSREDEGMKHWVRRRTWIGLPIGRAESAVKFSSLEERAEAEKKFAEERRKRKEEEEAKKKANEKSLFQLYFEIQREGAKLQHTVHQMVCLVEKIANLLSWRLQWATSLVYWCLVLVVVLMYFLDPKYIFWAEVTALFVGKYLDRVTKMRQVQKLIRTVKLKLSEYDPRTTLLKPVRGRKNKCMLDYTWPEKISMKSLFVYMDAATMSAFLADKMDMEVEAKDIQACDSLWHLMLLILSHEGMQWAAKKAAAEAAAAEEKPGVPEAFGFHNFILHLPSDWEIFCPACVFRDRKIADG</sequence>
<dbReference type="OMA" id="IRRITHM"/>
<gene>
    <name evidence="6" type="ORF">Vbra_17852</name>
</gene>
<dbReference type="AlphaFoldDB" id="A0A0G4GIA5"/>
<protein>
    <recommendedName>
        <fullName evidence="5">C2 domain-containing protein</fullName>
    </recommendedName>
</protein>
<feature type="transmembrane region" description="Helical" evidence="4">
    <location>
        <begin position="373"/>
        <end position="400"/>
    </location>
</feature>